<accession>A0A369UVW1</accession>
<protein>
    <recommendedName>
        <fullName evidence="3">WbqC family protein</fullName>
    </recommendedName>
</protein>
<dbReference type="EMBL" id="QQAH01000005">
    <property type="protein sequence ID" value="RDD82489.1"/>
    <property type="molecule type" value="Genomic_DNA"/>
</dbReference>
<name>A0A369UVW1_9GAMM</name>
<evidence type="ECO:0008006" key="3">
    <source>
        <dbReference type="Google" id="ProtNLM"/>
    </source>
</evidence>
<sequence>MIVVISQPMLFPWIGMLEQVRAADVFVHYPDVQFSKGSFVNRVQVKTAREIKWLSVPLLGLRLGQRINEVRINNQRNWRQEHMQLLTEAYAKAPYCNEMLSLVESVYENDYETIGGLSEASLMALCRYYGLDLSRTFNSSESLEIGGSSSRRVLDIVLALRGDVYLTGHGASRYLDHEAFEQAGVRVRYMDYTKAPYPQLHGEFTPYVSALDLVANVGPKGIDCICPRSIYWKDFLSNERDRKISS</sequence>
<reference evidence="1 2" key="1">
    <citation type="submission" date="2018-07" db="EMBL/GenBank/DDBJ databases">
        <title>Dyella tabacisoli L4-6T, whole genome shotgun sequence.</title>
        <authorList>
            <person name="Zhou X.-K."/>
            <person name="Li W.-J."/>
            <person name="Duan Y.-Q."/>
        </authorList>
    </citation>
    <scope>NUCLEOTIDE SEQUENCE [LARGE SCALE GENOMIC DNA]</scope>
    <source>
        <strain evidence="1 2">L4-6</strain>
    </source>
</reference>
<proteinExistence type="predicted"/>
<comment type="caution">
    <text evidence="1">The sequence shown here is derived from an EMBL/GenBank/DDBJ whole genome shotgun (WGS) entry which is preliminary data.</text>
</comment>
<dbReference type="AlphaFoldDB" id="A0A369UVW1"/>
<evidence type="ECO:0000313" key="2">
    <source>
        <dbReference type="Proteomes" id="UP000253782"/>
    </source>
</evidence>
<dbReference type="RefSeq" id="WP_114844553.1">
    <property type="nucleotide sequence ID" value="NZ_JBHSPE010000001.1"/>
</dbReference>
<dbReference type="Pfam" id="PF08889">
    <property type="entry name" value="WbqC"/>
    <property type="match status" value="1"/>
</dbReference>
<organism evidence="1 2">
    <name type="scientific">Dyella tabacisoli</name>
    <dbReference type="NCBI Taxonomy" id="2282381"/>
    <lineage>
        <taxon>Bacteria</taxon>
        <taxon>Pseudomonadati</taxon>
        <taxon>Pseudomonadota</taxon>
        <taxon>Gammaproteobacteria</taxon>
        <taxon>Lysobacterales</taxon>
        <taxon>Rhodanobacteraceae</taxon>
        <taxon>Dyella</taxon>
    </lineage>
</organism>
<dbReference type="Proteomes" id="UP000253782">
    <property type="component" value="Unassembled WGS sequence"/>
</dbReference>
<keyword evidence="2" id="KW-1185">Reference proteome</keyword>
<dbReference type="OrthoDB" id="3611744at2"/>
<evidence type="ECO:0000313" key="1">
    <source>
        <dbReference type="EMBL" id="RDD82489.1"/>
    </source>
</evidence>
<dbReference type="InterPro" id="IPR014985">
    <property type="entry name" value="WbqC"/>
</dbReference>
<gene>
    <name evidence="1" type="ORF">DVJ77_05975</name>
</gene>